<dbReference type="AlphaFoldDB" id="A0A2S2FD31"/>
<evidence type="ECO:0000256" key="1">
    <source>
        <dbReference type="SAM" id="Phobius"/>
    </source>
</evidence>
<dbReference type="OrthoDB" id="9800167at2"/>
<dbReference type="EMBL" id="CP029397">
    <property type="protein sequence ID" value="AWL28790.1"/>
    <property type="molecule type" value="Genomic_DNA"/>
</dbReference>
<dbReference type="PANTHER" id="PTHR19353:SF19">
    <property type="entry name" value="DELTA(5) FATTY ACID DESATURASE C-RELATED"/>
    <property type="match status" value="1"/>
</dbReference>
<dbReference type="CDD" id="cd03510">
    <property type="entry name" value="Rhizobitoxine-FADS-like"/>
    <property type="match status" value="1"/>
</dbReference>
<protein>
    <submittedName>
        <fullName evidence="3">Fatty acid desaturase family protein</fullName>
    </submittedName>
</protein>
<evidence type="ECO:0000313" key="3">
    <source>
        <dbReference type="EMBL" id="AWL28790.1"/>
    </source>
</evidence>
<dbReference type="RefSeq" id="WP_065993982.1">
    <property type="nucleotide sequence ID" value="NZ_CP029397.2"/>
</dbReference>
<sequence length="336" mass="38166">MNARISITELFSRDEIDDLTTPSDFAGLWAVGSTWAVIAGTFAGVALSWEYLPTGAKVIMIAAALAIIAGRQLCLAILMHDASHNSLFKKKWLNNTLTDWLCAKPIWNDLQKYRAHHTRHHAKTSLPEDPDLSLVEGFPINKKSLWRKFRRDLTGLTGIKFLAGRLMMDLELLEWTVANDQRKIPVNGRTAFDFAQILLKNSSGMIITNAALYYALKKAGHAKLYWLWPLAYITPFPLFIRIRSMAEHAGMQTSHNALTNTRTTHANFIARALVAPIHVNYHQEHHLMAAVPYFKLPRMHKLLRKRGFVKQPPSYFEVITSLSNKPNSQRSKNHSF</sequence>
<dbReference type="KEGG" id="adv:DJ533_09515"/>
<gene>
    <name evidence="3" type="ORF">DJ533_09515</name>
</gene>
<dbReference type="GO" id="GO:0008610">
    <property type="term" value="P:lipid biosynthetic process"/>
    <property type="evidence" value="ECO:0007669"/>
    <property type="project" value="UniProtKB-ARBA"/>
</dbReference>
<dbReference type="Pfam" id="PF00487">
    <property type="entry name" value="FA_desaturase"/>
    <property type="match status" value="1"/>
</dbReference>
<feature type="transmembrane region" description="Helical" evidence="1">
    <location>
        <begin position="26"/>
        <end position="47"/>
    </location>
</feature>
<dbReference type="GO" id="GO:0016717">
    <property type="term" value="F:oxidoreductase activity, acting on paired donors, with oxidation of a pair of donors resulting in the reduction of molecular oxygen to two molecules of water"/>
    <property type="evidence" value="ECO:0007669"/>
    <property type="project" value="TreeGrafter"/>
</dbReference>
<feature type="transmembrane region" description="Helical" evidence="1">
    <location>
        <begin position="59"/>
        <end position="79"/>
    </location>
</feature>
<keyword evidence="1" id="KW-0812">Transmembrane</keyword>
<dbReference type="InterPro" id="IPR012171">
    <property type="entry name" value="Fatty_acid_desaturase"/>
</dbReference>
<dbReference type="GO" id="GO:0016020">
    <property type="term" value="C:membrane"/>
    <property type="evidence" value="ECO:0007669"/>
    <property type="project" value="TreeGrafter"/>
</dbReference>
<dbReference type="STRING" id="1871111.GCA_001704615_03315"/>
<accession>A0A2S2FD31</accession>
<keyword evidence="1" id="KW-0472">Membrane</keyword>
<keyword evidence="1" id="KW-1133">Transmembrane helix</keyword>
<organism evidence="3 4">
    <name type="scientific">Acinetobacter defluvii</name>
    <dbReference type="NCBI Taxonomy" id="1871111"/>
    <lineage>
        <taxon>Bacteria</taxon>
        <taxon>Pseudomonadati</taxon>
        <taxon>Pseudomonadota</taxon>
        <taxon>Gammaproteobacteria</taxon>
        <taxon>Moraxellales</taxon>
        <taxon>Moraxellaceae</taxon>
        <taxon>Acinetobacter</taxon>
    </lineage>
</organism>
<proteinExistence type="predicted"/>
<dbReference type="InterPro" id="IPR005804">
    <property type="entry name" value="FA_desaturase_dom"/>
</dbReference>
<dbReference type="Proteomes" id="UP000245977">
    <property type="component" value="Chromosome"/>
</dbReference>
<reference evidence="3" key="1">
    <citation type="submission" date="2019-08" db="EMBL/GenBank/DDBJ databases">
        <title>The complete genome of Acinetobacter defluvii strain WCHAD010030.</title>
        <authorList>
            <person name="Hu Y."/>
            <person name="Qin J."/>
            <person name="Feng Y."/>
            <person name="Zong Z."/>
        </authorList>
    </citation>
    <scope>NUCLEOTIDE SEQUENCE</scope>
    <source>
        <strain evidence="3">WCHA30</strain>
    </source>
</reference>
<evidence type="ECO:0000259" key="2">
    <source>
        <dbReference type="Pfam" id="PF00487"/>
    </source>
</evidence>
<keyword evidence="4" id="KW-1185">Reference proteome</keyword>
<name>A0A2S2FD31_9GAMM</name>
<feature type="domain" description="Fatty acid desaturase" evidence="2">
    <location>
        <begin position="62"/>
        <end position="308"/>
    </location>
</feature>
<evidence type="ECO:0000313" key="4">
    <source>
        <dbReference type="Proteomes" id="UP000245977"/>
    </source>
</evidence>
<dbReference type="PANTHER" id="PTHR19353">
    <property type="entry name" value="FATTY ACID DESATURASE 2"/>
    <property type="match status" value="1"/>
</dbReference>